<evidence type="ECO:0000313" key="5">
    <source>
        <dbReference type="EMBL" id="OWF50254.1"/>
    </source>
</evidence>
<dbReference type="GO" id="GO:0008270">
    <property type="term" value="F:zinc ion binding"/>
    <property type="evidence" value="ECO:0007669"/>
    <property type="project" value="UniProtKB-KW"/>
</dbReference>
<evidence type="ECO:0000313" key="6">
    <source>
        <dbReference type="Proteomes" id="UP000242188"/>
    </source>
</evidence>
<dbReference type="PROSITE" id="PS50157">
    <property type="entry name" value="ZINC_FINGER_C2H2_2"/>
    <property type="match status" value="1"/>
</dbReference>
<gene>
    <name evidence="5" type="ORF">KP79_PYT16093</name>
</gene>
<keyword evidence="1" id="KW-0863">Zinc-finger</keyword>
<sequence length="817" mass="92637">MAELLGNEAILESLKQDITDLQWAISEIVSRIGPVQQPSWKFPDKLSCDLDIEDLLELYSFSDDAEECQVAHIALYELVIDRFVYLMQTLSAYNKQTMSRGGVDLADTANTSVGLVVKQYCNRQIQLQTMLQQTMSDIKTKNRKLEELENNMKKISDQMEDGSQTGSHMSLNSLGQLSNKSVSAMSPIYTARQFEEIARDANSKSCQTIETAFVPCEACHIAQKSFKTTGDLIINMCRNQKLPSSLQQYRPLVADVKWLSANDMARWAGEQNKDLNRINKNQDNILEVIANLKQEVDTYEKKCKKLEKRVSNFDTEMRTEREVQSALRKQFDLKVKDMESDHQETVAVMTMQRDELASTKTTLEKQLQTFKADLERQQTLLKTLEETKEQLAKDLEENKANSEDVQKLQNELTKIQSQFEKSSKELSRELARNKSSSKHEKSLQSKQGTLLQRLDTLDQENEDLKDQLGVAEEEREAAQESLQKALEQVTKWQKKVKDDEELIEHLGAEKEQLQDSISQLETNIQKLEQQLEEAREQERLMIEYPDLNGPVNRDLKGSGDIVVDMENQVKANSQRINILEEQNEGLRNSITKIVSIQRGPGGSPPKQAWSELSNKPVALWNQQHLDSAQSEASNVWIPDSSSTQKHSPPPLREQNDSHTPMKTQFKQQQHSATSKDHGKLKSPPAENKTKSPEEEFIVGRGTRPPSASRRGETPNTGSRSRPSSGKIMAPVNSSSISAYIQIRKAAKLGIKDLNTMTHSKGVSVRPPSGKLPKATREITTADSDTDYTKNDMFSCEKCDKMYSRMRDLEIHKSYCTG</sequence>
<evidence type="ECO:0000256" key="1">
    <source>
        <dbReference type="PROSITE-ProRule" id="PRU00042"/>
    </source>
</evidence>
<keyword evidence="6" id="KW-1185">Reference proteome</keyword>
<accession>A0A210QNE0</accession>
<evidence type="ECO:0000256" key="3">
    <source>
        <dbReference type="SAM" id="MobiDB-lite"/>
    </source>
</evidence>
<proteinExistence type="predicted"/>
<dbReference type="InterPro" id="IPR013087">
    <property type="entry name" value="Znf_C2H2_type"/>
</dbReference>
<feature type="compositionally biased region" description="Basic and acidic residues" evidence="3">
    <location>
        <begin position="421"/>
        <end position="443"/>
    </location>
</feature>
<dbReference type="OrthoDB" id="10051906at2759"/>
<dbReference type="AlphaFoldDB" id="A0A210QNE0"/>
<dbReference type="PANTHER" id="PTHR43696">
    <property type="entry name" value="COILED-COIL DOMAIN-CONTAINING PROTEIN 157"/>
    <property type="match status" value="1"/>
</dbReference>
<feature type="domain" description="C2H2-type" evidence="4">
    <location>
        <begin position="793"/>
        <end position="817"/>
    </location>
</feature>
<comment type="caution">
    <text evidence="5">The sequence shown here is derived from an EMBL/GenBank/DDBJ whole genome shotgun (WGS) entry which is preliminary data.</text>
</comment>
<keyword evidence="1" id="KW-0479">Metal-binding</keyword>
<keyword evidence="1" id="KW-0862">Zinc</keyword>
<evidence type="ECO:0000259" key="4">
    <source>
        <dbReference type="PROSITE" id="PS50157"/>
    </source>
</evidence>
<protein>
    <recommendedName>
        <fullName evidence="4">C2H2-type domain-containing protein</fullName>
    </recommendedName>
</protein>
<feature type="compositionally biased region" description="Polar residues" evidence="3">
    <location>
        <begin position="657"/>
        <end position="672"/>
    </location>
</feature>
<feature type="coiled-coil region" evidence="2">
    <location>
        <begin position="275"/>
        <end position="316"/>
    </location>
</feature>
<dbReference type="PANTHER" id="PTHR43696:SF9">
    <property type="entry name" value="COILED-COIL DOMAIN-CONTAINING PROTEIN 157"/>
    <property type="match status" value="1"/>
</dbReference>
<feature type="coiled-coil region" evidence="2">
    <location>
        <begin position="131"/>
        <end position="165"/>
    </location>
</feature>
<evidence type="ECO:0000256" key="2">
    <source>
        <dbReference type="SAM" id="Coils"/>
    </source>
</evidence>
<feature type="compositionally biased region" description="Polar residues" evidence="3">
    <location>
        <begin position="713"/>
        <end position="723"/>
    </location>
</feature>
<reference evidence="5 6" key="1">
    <citation type="journal article" date="2017" name="Nat. Ecol. Evol.">
        <title>Scallop genome provides insights into evolution of bilaterian karyotype and development.</title>
        <authorList>
            <person name="Wang S."/>
            <person name="Zhang J."/>
            <person name="Jiao W."/>
            <person name="Li J."/>
            <person name="Xun X."/>
            <person name="Sun Y."/>
            <person name="Guo X."/>
            <person name="Huan P."/>
            <person name="Dong B."/>
            <person name="Zhang L."/>
            <person name="Hu X."/>
            <person name="Sun X."/>
            <person name="Wang J."/>
            <person name="Zhao C."/>
            <person name="Wang Y."/>
            <person name="Wang D."/>
            <person name="Huang X."/>
            <person name="Wang R."/>
            <person name="Lv J."/>
            <person name="Li Y."/>
            <person name="Zhang Z."/>
            <person name="Liu B."/>
            <person name="Lu W."/>
            <person name="Hui Y."/>
            <person name="Liang J."/>
            <person name="Zhou Z."/>
            <person name="Hou R."/>
            <person name="Li X."/>
            <person name="Liu Y."/>
            <person name="Li H."/>
            <person name="Ning X."/>
            <person name="Lin Y."/>
            <person name="Zhao L."/>
            <person name="Xing Q."/>
            <person name="Dou J."/>
            <person name="Li Y."/>
            <person name="Mao J."/>
            <person name="Guo H."/>
            <person name="Dou H."/>
            <person name="Li T."/>
            <person name="Mu C."/>
            <person name="Jiang W."/>
            <person name="Fu Q."/>
            <person name="Fu X."/>
            <person name="Miao Y."/>
            <person name="Liu J."/>
            <person name="Yu Q."/>
            <person name="Li R."/>
            <person name="Liao H."/>
            <person name="Li X."/>
            <person name="Kong Y."/>
            <person name="Jiang Z."/>
            <person name="Chourrout D."/>
            <person name="Li R."/>
            <person name="Bao Z."/>
        </authorList>
    </citation>
    <scope>NUCLEOTIDE SEQUENCE [LARGE SCALE GENOMIC DNA]</scope>
    <source>
        <strain evidence="5 6">PY_sf001</strain>
    </source>
</reference>
<dbReference type="InterPro" id="IPR029681">
    <property type="entry name" value="CCDC157"/>
</dbReference>
<dbReference type="EMBL" id="NEDP02002708">
    <property type="protein sequence ID" value="OWF50254.1"/>
    <property type="molecule type" value="Genomic_DNA"/>
</dbReference>
<organism evidence="5 6">
    <name type="scientific">Mizuhopecten yessoensis</name>
    <name type="common">Japanese scallop</name>
    <name type="synonym">Patinopecten yessoensis</name>
    <dbReference type="NCBI Taxonomy" id="6573"/>
    <lineage>
        <taxon>Eukaryota</taxon>
        <taxon>Metazoa</taxon>
        <taxon>Spiralia</taxon>
        <taxon>Lophotrochozoa</taxon>
        <taxon>Mollusca</taxon>
        <taxon>Bivalvia</taxon>
        <taxon>Autobranchia</taxon>
        <taxon>Pteriomorphia</taxon>
        <taxon>Pectinida</taxon>
        <taxon>Pectinoidea</taxon>
        <taxon>Pectinidae</taxon>
        <taxon>Mizuhopecten</taxon>
    </lineage>
</organism>
<feature type="region of interest" description="Disordered" evidence="3">
    <location>
        <begin position="625"/>
        <end position="729"/>
    </location>
</feature>
<name>A0A210QNE0_MIZYE</name>
<feature type="region of interest" description="Disordered" evidence="3">
    <location>
        <begin position="419"/>
        <end position="451"/>
    </location>
</feature>
<feature type="compositionally biased region" description="Polar residues" evidence="3">
    <location>
        <begin position="625"/>
        <end position="646"/>
    </location>
</feature>
<dbReference type="Proteomes" id="UP000242188">
    <property type="component" value="Unassembled WGS sequence"/>
</dbReference>
<keyword evidence="2" id="KW-0175">Coiled coil</keyword>